<organism evidence="2 3">
    <name type="scientific">Labeo rohita</name>
    <name type="common">Indian major carp</name>
    <name type="synonym">Cyprinus rohita</name>
    <dbReference type="NCBI Taxonomy" id="84645"/>
    <lineage>
        <taxon>Eukaryota</taxon>
        <taxon>Metazoa</taxon>
        <taxon>Chordata</taxon>
        <taxon>Craniata</taxon>
        <taxon>Vertebrata</taxon>
        <taxon>Euteleostomi</taxon>
        <taxon>Actinopterygii</taxon>
        <taxon>Neopterygii</taxon>
        <taxon>Teleostei</taxon>
        <taxon>Ostariophysi</taxon>
        <taxon>Cypriniformes</taxon>
        <taxon>Cyprinidae</taxon>
        <taxon>Labeoninae</taxon>
        <taxon>Labeonini</taxon>
        <taxon>Labeo</taxon>
    </lineage>
</organism>
<feature type="region of interest" description="Disordered" evidence="1">
    <location>
        <begin position="157"/>
        <end position="182"/>
    </location>
</feature>
<dbReference type="EMBL" id="JACTAM010002639">
    <property type="protein sequence ID" value="KAI2644083.1"/>
    <property type="molecule type" value="Genomic_DNA"/>
</dbReference>
<keyword evidence="3" id="KW-1185">Reference proteome</keyword>
<gene>
    <name evidence="2" type="ORF">H4Q32_030668</name>
</gene>
<reference evidence="2 3" key="1">
    <citation type="submission" date="2022-01" db="EMBL/GenBank/DDBJ databases">
        <title>A high-quality chromosome-level genome assembly of rohu carp, Labeo rohita.</title>
        <authorList>
            <person name="Arick M.A. II"/>
            <person name="Hsu C.-Y."/>
            <person name="Magbanua Z."/>
            <person name="Pechanova O."/>
            <person name="Grover C."/>
            <person name="Miller E."/>
            <person name="Thrash A."/>
            <person name="Ezzel L."/>
            <person name="Alam S."/>
            <person name="Benzie J."/>
            <person name="Hamilton M."/>
            <person name="Karsi A."/>
            <person name="Lawrence M.L."/>
            <person name="Peterson D.G."/>
        </authorList>
    </citation>
    <scope>NUCLEOTIDE SEQUENCE [LARGE SCALE GENOMIC DNA]</scope>
    <source>
        <strain evidence="3">BAU-BD-2019</strain>
        <tissue evidence="2">Blood</tissue>
    </source>
</reference>
<sequence>MDILAVLLLCLKQGHHSLDDHMRDFLHQTHYPVFKGVSPLSWKTSQPSSLCMDQLPEATADGEPELVATRELAQEPTTEPINGPEPKPLDSSDQVCQPATSPIHKEALVDIEGLVGSPAHTSATVPSPATPPSPAFSLNASLFLCLVSTGSCQSLSSEVRSDPPWAQTRHEDPLSPPPAFKPWTSPLSSDPSALPWLLALSSLSLSHWLHRAFLSFRHCLLPLSSGSPSPPHSYELSTLPSRPWVLSRLSVCLAPPGSPS</sequence>
<accession>A0ABQ8L372</accession>
<comment type="caution">
    <text evidence="2">The sequence shown here is derived from an EMBL/GenBank/DDBJ whole genome shotgun (WGS) entry which is preliminary data.</text>
</comment>
<protein>
    <submittedName>
        <fullName evidence="2">Malate dehydrogenase</fullName>
    </submittedName>
</protein>
<evidence type="ECO:0000313" key="3">
    <source>
        <dbReference type="Proteomes" id="UP000830375"/>
    </source>
</evidence>
<dbReference type="Proteomes" id="UP000830375">
    <property type="component" value="Unassembled WGS sequence"/>
</dbReference>
<evidence type="ECO:0000313" key="2">
    <source>
        <dbReference type="EMBL" id="KAI2644083.1"/>
    </source>
</evidence>
<feature type="region of interest" description="Disordered" evidence="1">
    <location>
        <begin position="72"/>
        <end position="97"/>
    </location>
</feature>
<evidence type="ECO:0000256" key="1">
    <source>
        <dbReference type="SAM" id="MobiDB-lite"/>
    </source>
</evidence>
<proteinExistence type="predicted"/>
<name>A0ABQ8L372_LABRO</name>